<proteinExistence type="predicted"/>
<sequence>MIIINIHFVQFLLHVSHVDSITSGQSICDSLVHKVPREP</sequence>
<gene>
    <name evidence="1" type="ORF">TELCIR_20164</name>
</gene>
<evidence type="ECO:0000313" key="2">
    <source>
        <dbReference type="Proteomes" id="UP000230423"/>
    </source>
</evidence>
<keyword evidence="2" id="KW-1185">Reference proteome</keyword>
<evidence type="ECO:0000313" key="1">
    <source>
        <dbReference type="EMBL" id="PIO58402.1"/>
    </source>
</evidence>
<dbReference type="AlphaFoldDB" id="A0A2G9TLQ1"/>
<accession>A0A2G9TLQ1</accession>
<reference evidence="1 2" key="1">
    <citation type="submission" date="2015-09" db="EMBL/GenBank/DDBJ databases">
        <title>Draft genome of the parasitic nematode Teladorsagia circumcincta isolate WARC Sus (inbred).</title>
        <authorList>
            <person name="Mitreva M."/>
        </authorList>
    </citation>
    <scope>NUCLEOTIDE SEQUENCE [LARGE SCALE GENOMIC DNA]</scope>
    <source>
        <strain evidence="1 2">S</strain>
    </source>
</reference>
<name>A0A2G9TLQ1_TELCI</name>
<dbReference type="Proteomes" id="UP000230423">
    <property type="component" value="Unassembled WGS sequence"/>
</dbReference>
<organism evidence="1 2">
    <name type="scientific">Teladorsagia circumcincta</name>
    <name type="common">Brown stomach worm</name>
    <name type="synonym">Ostertagia circumcincta</name>
    <dbReference type="NCBI Taxonomy" id="45464"/>
    <lineage>
        <taxon>Eukaryota</taxon>
        <taxon>Metazoa</taxon>
        <taxon>Ecdysozoa</taxon>
        <taxon>Nematoda</taxon>
        <taxon>Chromadorea</taxon>
        <taxon>Rhabditida</taxon>
        <taxon>Rhabditina</taxon>
        <taxon>Rhabditomorpha</taxon>
        <taxon>Strongyloidea</taxon>
        <taxon>Trichostrongylidae</taxon>
        <taxon>Teladorsagia</taxon>
    </lineage>
</organism>
<dbReference type="EMBL" id="KZ361287">
    <property type="protein sequence ID" value="PIO58402.1"/>
    <property type="molecule type" value="Genomic_DNA"/>
</dbReference>
<protein>
    <submittedName>
        <fullName evidence="1">Uncharacterized protein</fullName>
    </submittedName>
</protein>